<keyword evidence="6" id="KW-0680">Restriction system</keyword>
<accession>A0AAJ1RDL2</accession>
<dbReference type="CDD" id="cd02440">
    <property type="entry name" value="AdoMet_MTases"/>
    <property type="match status" value="1"/>
</dbReference>
<comment type="caution">
    <text evidence="10">The sequence shown here is derived from an EMBL/GenBank/DDBJ whole genome shotgun (WGS) entry which is preliminary data.</text>
</comment>
<keyword evidence="5" id="KW-0949">S-adenosyl-L-methionine</keyword>
<dbReference type="PRINTS" id="PR00507">
    <property type="entry name" value="N12N6MTFRASE"/>
</dbReference>
<evidence type="ECO:0000313" key="10">
    <source>
        <dbReference type="EMBL" id="MDN6901065.1"/>
    </source>
</evidence>
<comment type="similarity">
    <text evidence="1">Belongs to the N(4)/N(6)-methyltransferase family.</text>
</comment>
<organism evidence="10 11">
    <name type="scientific">Oenococcus sicerae</name>
    <dbReference type="NCBI Taxonomy" id="2203724"/>
    <lineage>
        <taxon>Bacteria</taxon>
        <taxon>Bacillati</taxon>
        <taxon>Bacillota</taxon>
        <taxon>Bacilli</taxon>
        <taxon>Lactobacillales</taxon>
        <taxon>Lactobacillaceae</taxon>
        <taxon>Oenococcus</taxon>
    </lineage>
</organism>
<dbReference type="Gene3D" id="3.40.50.150">
    <property type="entry name" value="Vaccinia Virus protein VP39"/>
    <property type="match status" value="1"/>
</dbReference>
<dbReference type="InterPro" id="IPR003356">
    <property type="entry name" value="DNA_methylase_A-5"/>
</dbReference>
<dbReference type="InterPro" id="IPR002052">
    <property type="entry name" value="DNA_methylase_N6_adenine_CS"/>
</dbReference>
<evidence type="ECO:0000259" key="9">
    <source>
        <dbReference type="Pfam" id="PF12161"/>
    </source>
</evidence>
<evidence type="ECO:0000256" key="7">
    <source>
        <dbReference type="ARBA" id="ARBA00047942"/>
    </source>
</evidence>
<evidence type="ECO:0000256" key="4">
    <source>
        <dbReference type="ARBA" id="ARBA00022679"/>
    </source>
</evidence>
<dbReference type="GO" id="GO:0009307">
    <property type="term" value="P:DNA restriction-modification system"/>
    <property type="evidence" value="ECO:0007669"/>
    <property type="project" value="UniProtKB-KW"/>
</dbReference>
<dbReference type="SUPFAM" id="SSF53335">
    <property type="entry name" value="S-adenosyl-L-methionine-dependent methyltransferases"/>
    <property type="match status" value="1"/>
</dbReference>
<dbReference type="Pfam" id="PF02384">
    <property type="entry name" value="N6_Mtase"/>
    <property type="match status" value="1"/>
</dbReference>
<reference evidence="10" key="1">
    <citation type="submission" date="2019-01" db="EMBL/GenBank/DDBJ databases">
        <title>Oenococcus sicerae UCMA17102.</title>
        <authorList>
            <person name="Cousin F.J."/>
            <person name="Le Guellec R."/>
            <person name="Cretenet M."/>
        </authorList>
    </citation>
    <scope>NUCLEOTIDE SEQUENCE</scope>
    <source>
        <strain evidence="10">UCMA17102</strain>
    </source>
</reference>
<dbReference type="PANTHER" id="PTHR42998:SF1">
    <property type="entry name" value="TYPE I RESTRICTION ENZYME HINDI METHYLASE SUBUNIT"/>
    <property type="match status" value="1"/>
</dbReference>
<evidence type="ECO:0000256" key="5">
    <source>
        <dbReference type="ARBA" id="ARBA00022691"/>
    </source>
</evidence>
<keyword evidence="4" id="KW-0808">Transferase</keyword>
<dbReference type="Proteomes" id="UP001167919">
    <property type="component" value="Unassembled WGS sequence"/>
</dbReference>
<evidence type="ECO:0000256" key="3">
    <source>
        <dbReference type="ARBA" id="ARBA00022603"/>
    </source>
</evidence>
<evidence type="ECO:0000256" key="2">
    <source>
        <dbReference type="ARBA" id="ARBA00011900"/>
    </source>
</evidence>
<dbReference type="GO" id="GO:0009007">
    <property type="term" value="F:site-specific DNA-methyltransferase (adenine-specific) activity"/>
    <property type="evidence" value="ECO:0007669"/>
    <property type="project" value="UniProtKB-EC"/>
</dbReference>
<dbReference type="Gene3D" id="1.20.1260.30">
    <property type="match status" value="1"/>
</dbReference>
<dbReference type="GO" id="GO:0003677">
    <property type="term" value="F:DNA binding"/>
    <property type="evidence" value="ECO:0007669"/>
    <property type="project" value="InterPro"/>
</dbReference>
<protein>
    <recommendedName>
        <fullName evidence="2">site-specific DNA-methyltransferase (adenine-specific)</fullName>
        <ecNumber evidence="2">2.1.1.72</ecNumber>
    </recommendedName>
</protein>
<keyword evidence="3 10" id="KW-0489">Methyltransferase</keyword>
<dbReference type="PANTHER" id="PTHR42998">
    <property type="entry name" value="TYPE I RESTRICTION ENZYME HINDVIIP M PROTEIN-RELATED"/>
    <property type="match status" value="1"/>
</dbReference>
<dbReference type="InterPro" id="IPR052916">
    <property type="entry name" value="Type-I_RE_MTase_Subunit"/>
</dbReference>
<dbReference type="EMBL" id="SDWY01000006">
    <property type="protein sequence ID" value="MDN6901065.1"/>
    <property type="molecule type" value="Genomic_DNA"/>
</dbReference>
<dbReference type="PROSITE" id="PS00092">
    <property type="entry name" value="N6_MTASE"/>
    <property type="match status" value="1"/>
</dbReference>
<dbReference type="GO" id="GO:0008170">
    <property type="term" value="F:N-methyltransferase activity"/>
    <property type="evidence" value="ECO:0007669"/>
    <property type="project" value="InterPro"/>
</dbReference>
<dbReference type="InterPro" id="IPR038333">
    <property type="entry name" value="T1MK-like_N_sf"/>
</dbReference>
<proteinExistence type="inferred from homology"/>
<dbReference type="InterPro" id="IPR029063">
    <property type="entry name" value="SAM-dependent_MTases_sf"/>
</dbReference>
<evidence type="ECO:0000256" key="1">
    <source>
        <dbReference type="ARBA" id="ARBA00006594"/>
    </source>
</evidence>
<dbReference type="AlphaFoldDB" id="A0AAJ1RDL2"/>
<gene>
    <name evidence="10" type="ORF">EVC35_08710</name>
</gene>
<dbReference type="EC" id="2.1.1.72" evidence="2"/>
<dbReference type="Pfam" id="PF12161">
    <property type="entry name" value="HsdM_N"/>
    <property type="match status" value="1"/>
</dbReference>
<sequence length="508" mass="57324">MPSKSNELKIEDKLWEAAEKLRGSMDASLYRNVVLGLIFLKYVSDTFEEKRTELLNSDYPDDAEDRDFYDEDNIFWLPKEARWSVIAAAAKTPDIGTVIDTAMAAIEQENESVKGVLPKNYASPDLAKENLGEVIDLFSDVQVGNKESRKNDVLGRVYEFFLRKFATNDDGEFYTPRSIVRTLVDMIEPYKGKIYDPCCGSGGMFVQSEEFVKEHQGNVLDLSVYGQEWNPTTWRLAKMNLAIHGIDNNLGPQNGNTLLDDLHKGERFDFALANPPFNVKDWGAEKVADDARWQWGQPTNSNANYAWIEHILSKLSPDGKAGIVLANGSLSTSTKDEFAIRKALLENHKIDAIVAIPAQMFYSVSIPVSLWIFDMDQASAGERHRVGETLFIDARDVGALTDRTHREFNRSDIDKIAATYHAYNGTSGATYEDKLGFCKKATLEEIAANDYVLTPGRYVGLTEEKQMSEEDFNVQMKQLSRDLAKQFKESNELQDSILRTLQAFDYGE</sequence>
<dbReference type="InterPro" id="IPR022749">
    <property type="entry name" value="D12N6_MeTrfase_N"/>
</dbReference>
<evidence type="ECO:0000259" key="8">
    <source>
        <dbReference type="Pfam" id="PF02384"/>
    </source>
</evidence>
<comment type="catalytic activity">
    <reaction evidence="7">
        <text>a 2'-deoxyadenosine in DNA + S-adenosyl-L-methionine = an N(6)-methyl-2'-deoxyadenosine in DNA + S-adenosyl-L-homocysteine + H(+)</text>
        <dbReference type="Rhea" id="RHEA:15197"/>
        <dbReference type="Rhea" id="RHEA-COMP:12418"/>
        <dbReference type="Rhea" id="RHEA-COMP:12419"/>
        <dbReference type="ChEBI" id="CHEBI:15378"/>
        <dbReference type="ChEBI" id="CHEBI:57856"/>
        <dbReference type="ChEBI" id="CHEBI:59789"/>
        <dbReference type="ChEBI" id="CHEBI:90615"/>
        <dbReference type="ChEBI" id="CHEBI:90616"/>
        <dbReference type="EC" id="2.1.1.72"/>
    </reaction>
</comment>
<feature type="domain" description="DNA methylase adenine-specific" evidence="8">
    <location>
        <begin position="150"/>
        <end position="465"/>
    </location>
</feature>
<evidence type="ECO:0000256" key="6">
    <source>
        <dbReference type="ARBA" id="ARBA00022747"/>
    </source>
</evidence>
<dbReference type="GO" id="GO:0032259">
    <property type="term" value="P:methylation"/>
    <property type="evidence" value="ECO:0007669"/>
    <property type="project" value="UniProtKB-KW"/>
</dbReference>
<feature type="domain" description="N6 adenine-specific DNA methyltransferase N-terminal" evidence="9">
    <location>
        <begin position="10"/>
        <end position="138"/>
    </location>
</feature>
<evidence type="ECO:0000313" key="11">
    <source>
        <dbReference type="Proteomes" id="UP001167919"/>
    </source>
</evidence>
<name>A0AAJ1RDL2_9LACO</name>
<dbReference type="RefSeq" id="WP_301711522.1">
    <property type="nucleotide sequence ID" value="NZ_SDWY01000006.1"/>
</dbReference>